<dbReference type="InterPro" id="IPR019494">
    <property type="entry name" value="FIST_C"/>
</dbReference>
<protein>
    <submittedName>
        <fullName evidence="3">Uncharacterized conserved protein, contains FIST_N domain</fullName>
    </submittedName>
</protein>
<feature type="domain" description="FIST" evidence="1">
    <location>
        <begin position="26"/>
        <end position="219"/>
    </location>
</feature>
<dbReference type="SMART" id="SM01204">
    <property type="entry name" value="FIST_C"/>
    <property type="match status" value="1"/>
</dbReference>
<dbReference type="InterPro" id="IPR013702">
    <property type="entry name" value="FIST_domain_N"/>
</dbReference>
<evidence type="ECO:0000313" key="3">
    <source>
        <dbReference type="EMBL" id="SHE47291.1"/>
    </source>
</evidence>
<name>A0A1M4TS37_9FLAO</name>
<dbReference type="Pfam" id="PF10442">
    <property type="entry name" value="FIST_C"/>
    <property type="match status" value="1"/>
</dbReference>
<organism evidence="3 4">
    <name type="scientific">Chryseobacterium takakiae</name>
    <dbReference type="NCBI Taxonomy" id="1302685"/>
    <lineage>
        <taxon>Bacteria</taxon>
        <taxon>Pseudomonadati</taxon>
        <taxon>Bacteroidota</taxon>
        <taxon>Flavobacteriia</taxon>
        <taxon>Flavobacteriales</taxon>
        <taxon>Weeksellaceae</taxon>
        <taxon>Chryseobacterium group</taxon>
        <taxon>Chryseobacterium</taxon>
    </lineage>
</organism>
<feature type="domain" description="FIST C-domain" evidence="2">
    <location>
        <begin position="220"/>
        <end position="358"/>
    </location>
</feature>
<dbReference type="AlphaFoldDB" id="A0A1M4TS37"/>
<evidence type="ECO:0000259" key="2">
    <source>
        <dbReference type="SMART" id="SM01204"/>
    </source>
</evidence>
<dbReference type="PANTHER" id="PTHR40252:SF2">
    <property type="entry name" value="BLR0328 PROTEIN"/>
    <property type="match status" value="1"/>
</dbReference>
<keyword evidence="4" id="KW-1185">Reference proteome</keyword>
<evidence type="ECO:0000313" key="4">
    <source>
        <dbReference type="Proteomes" id="UP000184236"/>
    </source>
</evidence>
<sequence length="384" mass="42214">MKVAELLYKDREWKLERNDENLNYENAQLVLAYGARHIIEDASFFKLLKEKFPGAEIALSSSSGEIYGNDVYDNTVAVTVLNFATAYLKTSQIDITDFPDSYEAGRVLMDKLPKEQLKWVFILSDGSSVNGSQLVEGINSGRPEDVLITGGLAGDGDHFEKTAVGLNTVAEPNKIVAIGFYGSNLVLSHSSFGGWESFGLEKTVTKSRHNILYEIDGKNALELYKKYLGKYAQDLPGSALLFPLSLTSGDHPYPVVRTILSVNENDNTMVFAGDLPEGSKVRFMKANIDRLVDAAHDAANQCLKIGRQNPKMAIIISCVGRKLVLGARTAEEVDMVKDVLGPDTLISGFYSYGEISPLRPFDNGVLHNQTITITTINEITHHGN</sequence>
<dbReference type="Pfam" id="PF08495">
    <property type="entry name" value="FIST"/>
    <property type="match status" value="1"/>
</dbReference>
<dbReference type="OrthoDB" id="9770435at2"/>
<proteinExistence type="predicted"/>
<evidence type="ECO:0000259" key="1">
    <source>
        <dbReference type="SMART" id="SM00897"/>
    </source>
</evidence>
<dbReference type="STRING" id="1302685.SAMN05444408_101536"/>
<dbReference type="PANTHER" id="PTHR40252">
    <property type="entry name" value="BLR0328 PROTEIN"/>
    <property type="match status" value="1"/>
</dbReference>
<dbReference type="Proteomes" id="UP000184236">
    <property type="component" value="Unassembled WGS sequence"/>
</dbReference>
<accession>A0A1M4TS37</accession>
<reference evidence="4" key="1">
    <citation type="submission" date="2016-11" db="EMBL/GenBank/DDBJ databases">
        <authorList>
            <person name="Varghese N."/>
            <person name="Submissions S."/>
        </authorList>
    </citation>
    <scope>NUCLEOTIDE SEQUENCE [LARGE SCALE GENOMIC DNA]</scope>
    <source>
        <strain evidence="4">DSM 26898</strain>
    </source>
</reference>
<dbReference type="SMART" id="SM00897">
    <property type="entry name" value="FIST"/>
    <property type="match status" value="1"/>
</dbReference>
<dbReference type="EMBL" id="FQVO01000001">
    <property type="protein sequence ID" value="SHE47291.1"/>
    <property type="molecule type" value="Genomic_DNA"/>
</dbReference>
<dbReference type="RefSeq" id="WP_072883257.1">
    <property type="nucleotide sequence ID" value="NZ_FQVO01000001.1"/>
</dbReference>
<gene>
    <name evidence="3" type="ORF">SAMN05444408_101536</name>
</gene>